<evidence type="ECO:0000313" key="1">
    <source>
        <dbReference type="EMBL" id="GAV07724.1"/>
    </source>
</evidence>
<sequence>MVQQAIKCYHLKTFPTLSDCINQFSGYVSSDVACSWIPGTFACSSLIFTINLLSSRCDKGICRGRVCGGSLCRFRSRWQDARHHRWTSITLSLMDYFTDPVWTSGP</sequence>
<organism evidence="1 2">
    <name type="scientific">Ramazzottius varieornatus</name>
    <name type="common">Water bear</name>
    <name type="synonym">Tardigrade</name>
    <dbReference type="NCBI Taxonomy" id="947166"/>
    <lineage>
        <taxon>Eukaryota</taxon>
        <taxon>Metazoa</taxon>
        <taxon>Ecdysozoa</taxon>
        <taxon>Tardigrada</taxon>
        <taxon>Eutardigrada</taxon>
        <taxon>Parachela</taxon>
        <taxon>Hypsibioidea</taxon>
        <taxon>Ramazzottiidae</taxon>
        <taxon>Ramazzottius</taxon>
    </lineage>
</organism>
<accession>A0A1D1W893</accession>
<keyword evidence="2" id="KW-1185">Reference proteome</keyword>
<dbReference type="EMBL" id="BDGG01000015">
    <property type="protein sequence ID" value="GAV07724.1"/>
    <property type="molecule type" value="Genomic_DNA"/>
</dbReference>
<name>A0A1D1W893_RAMVA</name>
<comment type="caution">
    <text evidence="1">The sequence shown here is derived from an EMBL/GenBank/DDBJ whole genome shotgun (WGS) entry which is preliminary data.</text>
</comment>
<evidence type="ECO:0000313" key="2">
    <source>
        <dbReference type="Proteomes" id="UP000186922"/>
    </source>
</evidence>
<reference evidence="1 2" key="1">
    <citation type="journal article" date="2016" name="Nat. Commun.">
        <title>Extremotolerant tardigrade genome and improved radiotolerance of human cultured cells by tardigrade-unique protein.</title>
        <authorList>
            <person name="Hashimoto T."/>
            <person name="Horikawa D.D."/>
            <person name="Saito Y."/>
            <person name="Kuwahara H."/>
            <person name="Kozuka-Hata H."/>
            <person name="Shin-I T."/>
            <person name="Minakuchi Y."/>
            <person name="Ohishi K."/>
            <person name="Motoyama A."/>
            <person name="Aizu T."/>
            <person name="Enomoto A."/>
            <person name="Kondo K."/>
            <person name="Tanaka S."/>
            <person name="Hara Y."/>
            <person name="Koshikawa S."/>
            <person name="Sagara H."/>
            <person name="Miura T."/>
            <person name="Yokobori S."/>
            <person name="Miyagawa K."/>
            <person name="Suzuki Y."/>
            <person name="Kubo T."/>
            <person name="Oyama M."/>
            <person name="Kohara Y."/>
            <person name="Fujiyama A."/>
            <person name="Arakawa K."/>
            <person name="Katayama T."/>
            <person name="Toyoda A."/>
            <person name="Kunieda T."/>
        </authorList>
    </citation>
    <scope>NUCLEOTIDE SEQUENCE [LARGE SCALE GENOMIC DNA]</scope>
    <source>
        <strain evidence="1 2">YOKOZUNA-1</strain>
    </source>
</reference>
<dbReference type="Proteomes" id="UP000186922">
    <property type="component" value="Unassembled WGS sequence"/>
</dbReference>
<proteinExistence type="predicted"/>
<gene>
    <name evidence="1" type="primary">RvY_17531-1</name>
    <name evidence="1" type="synonym">RvY_17531.1</name>
    <name evidence="1" type="ORF">RvY_17531</name>
</gene>
<protein>
    <submittedName>
        <fullName evidence="1">Uncharacterized protein</fullName>
    </submittedName>
</protein>
<dbReference type="AlphaFoldDB" id="A0A1D1W893"/>